<reference evidence="2 3" key="1">
    <citation type="journal article" date="2012" name="Eukaryot. Cell">
        <title>Draft genome sequence of CBS 2479, the standard type strain of Trichosporon asahii.</title>
        <authorList>
            <person name="Yang R.Y."/>
            <person name="Li H.T."/>
            <person name="Zhu H."/>
            <person name="Zhou G.P."/>
            <person name="Wang M."/>
            <person name="Wang L."/>
        </authorList>
    </citation>
    <scope>NUCLEOTIDE SEQUENCE [LARGE SCALE GENOMIC DNA]</scope>
    <source>
        <strain evidence="3">ATCC 90039 / CBS 2479 / JCM 2466 / KCTC 7840 / NCYC 2677 / UAMH 7654</strain>
    </source>
</reference>
<feature type="compositionally biased region" description="Polar residues" evidence="1">
    <location>
        <begin position="1009"/>
        <end position="1022"/>
    </location>
</feature>
<feature type="compositionally biased region" description="Polar residues" evidence="1">
    <location>
        <begin position="67"/>
        <end position="77"/>
    </location>
</feature>
<feature type="compositionally biased region" description="Acidic residues" evidence="1">
    <location>
        <begin position="985"/>
        <end position="994"/>
    </location>
</feature>
<dbReference type="HOGENOM" id="CLU_261911_0_0_1"/>
<feature type="compositionally biased region" description="Low complexity" evidence="1">
    <location>
        <begin position="49"/>
        <end position="64"/>
    </location>
</feature>
<gene>
    <name evidence="2" type="ORF">A1Q1_05404</name>
</gene>
<evidence type="ECO:0000313" key="3">
    <source>
        <dbReference type="Proteomes" id="UP000002748"/>
    </source>
</evidence>
<proteinExistence type="predicted"/>
<feature type="compositionally biased region" description="Low complexity" evidence="1">
    <location>
        <begin position="1084"/>
        <end position="1103"/>
    </location>
</feature>
<evidence type="ECO:0000313" key="2">
    <source>
        <dbReference type="EMBL" id="EJT46074.1"/>
    </source>
</evidence>
<dbReference type="RefSeq" id="XP_014177611.1">
    <property type="nucleotide sequence ID" value="XM_014322136.1"/>
</dbReference>
<name>J6ENW2_TRIAS</name>
<dbReference type="EMBL" id="ALBS01000307">
    <property type="protein sequence ID" value="EJT46074.1"/>
    <property type="molecule type" value="Genomic_DNA"/>
</dbReference>
<evidence type="ECO:0000256" key="1">
    <source>
        <dbReference type="SAM" id="MobiDB-lite"/>
    </source>
</evidence>
<sequence>MEANRIHSHPERQNGAAPPPRPHLGQPLPPPSSIAPPPVASSLQPWVQPPNADADAPSPSFPASGIAGTSSAQNGAGSSMHDAVYPPQIIPNRTWTPGRTRTDPVLGLLEQPRYLPAELDSRVDPSTVWMKVAPSTVVFFIPGACAACMKAAQHCDRSYPCARCRDSGAECNQAELRHLMPTAPVTRKPEMIARALSSSDKGKGKAKAPPPSSDSEEDESDAAAAVDGGRGKRVKKKRRLSASDEVDPSLLNFDGTGFRKPRARVQKTGLPGANMEFARPEDVPPSKADAAHFAAVERNNGRPELHDMRGFAPVWADRRRALASAVEAFRAPQTTPGASVSIGPSGIARGVVLEGQPPLEMRTYWGTGERIGTIITSMQLRPVAPADDGNDGVTALPDNISDAYNDAMTRTADQGRHLSNGTNGVGIDKPTMLSAPIQNPEAPVIEALLMAQRAQTPVAVAVADDFAEVPFKVPRAVVTLGWFWIVEAWVEPVEADDAVGWVFRFEWCTGEQPQPWWAAKDDPERSVETPVFDEETTNATPAWPVKGRNVHGSTTMRGAQHPRPPTTAADGTKDPEPVQCDSCKRYSERVYRDLDICLNEACVNVGCPVTPPPAGLSVKNYPGLIRAAARILPEQLGLTFMPPDPLQQFADVTRWDAGRDFWRSWVCKRCRLANERHDWFGFLCQACSHLDMPKRRIYGAEALRTATPCTGPRPDVGNPDWPFQAETTTTVFPDHVKLVQHKLDGFGAGTVASHLLNSDGAEGYKIVTAVLEGLQLQGEDEVPLARHMLPATSARPDLLALSPFYTLAVGATAPDLAHFPSAPSIPWPKAPRVTLDIMEILNERSGRVYAGAEEFNSLLVAALPPAPSVVVHPKFPLPPNSTTALLILGSSVCIKLRRGKMRAGDMTAQHGDVVLVRTGAETLEVEAKSDGFAFLCIARRGVPPPTTPGGAGSWYVGCRPLDITRPMRVEPPLRRDEPTATEEKEEKDETDMDVMLDPPTFRGQEVVPPSTSSEEFTVQKPPSSGPLPAKFKVTARSKAPAKKGKAPPLAKAKGRATSNSTRAGKSASAATPPVSKRSSRSRQSRGSARASRSASAAGATGLEGAEEAKSEPEPEE</sequence>
<protein>
    <submittedName>
        <fullName evidence="2">Uncharacterized protein</fullName>
    </submittedName>
</protein>
<comment type="caution">
    <text evidence="2">The sequence shown here is derived from an EMBL/GenBank/DDBJ whole genome shotgun (WGS) entry which is preliminary data.</text>
</comment>
<feature type="compositionally biased region" description="Basic residues" evidence="1">
    <location>
        <begin position="1033"/>
        <end position="1045"/>
    </location>
</feature>
<feature type="region of interest" description="Disordered" evidence="1">
    <location>
        <begin position="196"/>
        <end position="248"/>
    </location>
</feature>
<feature type="compositionally biased region" description="Basic residues" evidence="1">
    <location>
        <begin position="231"/>
        <end position="240"/>
    </location>
</feature>
<organism evidence="2 3">
    <name type="scientific">Trichosporon asahii var. asahii (strain ATCC 90039 / CBS 2479 / JCM 2466 / KCTC 7840 / NBRC 103889/ NCYC 2677 / UAMH 7654)</name>
    <name type="common">Yeast</name>
    <dbReference type="NCBI Taxonomy" id="1186058"/>
    <lineage>
        <taxon>Eukaryota</taxon>
        <taxon>Fungi</taxon>
        <taxon>Dikarya</taxon>
        <taxon>Basidiomycota</taxon>
        <taxon>Agaricomycotina</taxon>
        <taxon>Tremellomycetes</taxon>
        <taxon>Trichosporonales</taxon>
        <taxon>Trichosporonaceae</taxon>
        <taxon>Trichosporon</taxon>
    </lineage>
</organism>
<dbReference type="VEuPathDB" id="FungiDB:A1Q1_05404"/>
<dbReference type="GeneID" id="25988916"/>
<feature type="region of interest" description="Disordered" evidence="1">
    <location>
        <begin position="967"/>
        <end position="1116"/>
    </location>
</feature>
<accession>J6ENW2</accession>
<dbReference type="KEGG" id="tasa:A1Q1_05404"/>
<feature type="region of interest" description="Disordered" evidence="1">
    <location>
        <begin position="539"/>
        <end position="578"/>
    </location>
</feature>
<dbReference type="AlphaFoldDB" id="J6ENW2"/>
<dbReference type="Proteomes" id="UP000002748">
    <property type="component" value="Unassembled WGS sequence"/>
</dbReference>
<feature type="compositionally biased region" description="Basic and acidic residues" evidence="1">
    <location>
        <begin position="967"/>
        <end position="984"/>
    </location>
</feature>
<feature type="compositionally biased region" description="Pro residues" evidence="1">
    <location>
        <begin position="17"/>
        <end position="39"/>
    </location>
</feature>
<feature type="compositionally biased region" description="Basic and acidic residues" evidence="1">
    <location>
        <begin position="1106"/>
        <end position="1116"/>
    </location>
</feature>
<feature type="region of interest" description="Disordered" evidence="1">
    <location>
        <begin position="1"/>
        <end position="98"/>
    </location>
</feature>
<dbReference type="OrthoDB" id="2163491at2759"/>
<feature type="compositionally biased region" description="Basic and acidic residues" evidence="1">
    <location>
        <begin position="1"/>
        <end position="12"/>
    </location>
</feature>